<organism evidence="1 2">
    <name type="scientific">Goodea atripinnis</name>
    <dbReference type="NCBI Taxonomy" id="208336"/>
    <lineage>
        <taxon>Eukaryota</taxon>
        <taxon>Metazoa</taxon>
        <taxon>Chordata</taxon>
        <taxon>Craniata</taxon>
        <taxon>Vertebrata</taxon>
        <taxon>Euteleostomi</taxon>
        <taxon>Actinopterygii</taxon>
        <taxon>Neopterygii</taxon>
        <taxon>Teleostei</taxon>
        <taxon>Neoteleostei</taxon>
        <taxon>Acanthomorphata</taxon>
        <taxon>Ovalentaria</taxon>
        <taxon>Atherinomorphae</taxon>
        <taxon>Cyprinodontiformes</taxon>
        <taxon>Goodeidae</taxon>
        <taxon>Goodea</taxon>
    </lineage>
</organism>
<comment type="caution">
    <text evidence="1">The sequence shown here is derived from an EMBL/GenBank/DDBJ whole genome shotgun (WGS) entry which is preliminary data.</text>
</comment>
<reference evidence="1 2" key="1">
    <citation type="submission" date="2021-06" db="EMBL/GenBank/DDBJ databases">
        <authorList>
            <person name="Palmer J.M."/>
        </authorList>
    </citation>
    <scope>NUCLEOTIDE SEQUENCE [LARGE SCALE GENOMIC DNA]</scope>
    <source>
        <strain evidence="1 2">GA_2019</strain>
        <tissue evidence="1">Muscle</tissue>
    </source>
</reference>
<sequence>MCSVLCVNSTLLSVCQRECVIMGELVRPFEQTGAFSGDYDRYQLRLLMLSMRERWCCLMAGNETFILCFSLHTDNSNLNIPAAEVGNSLVSFLNSHHFDISKGRHDTVV</sequence>
<proteinExistence type="predicted"/>
<dbReference type="Proteomes" id="UP001476798">
    <property type="component" value="Unassembled WGS sequence"/>
</dbReference>
<protein>
    <submittedName>
        <fullName evidence="1">Uncharacterized protein</fullName>
    </submittedName>
</protein>
<evidence type="ECO:0000313" key="1">
    <source>
        <dbReference type="EMBL" id="MEQ2164634.1"/>
    </source>
</evidence>
<keyword evidence="2" id="KW-1185">Reference proteome</keyword>
<name>A0ABV0MZR2_9TELE</name>
<gene>
    <name evidence="1" type="ORF">GOODEAATRI_008613</name>
</gene>
<evidence type="ECO:0000313" key="2">
    <source>
        <dbReference type="Proteomes" id="UP001476798"/>
    </source>
</evidence>
<dbReference type="EMBL" id="JAHRIO010020454">
    <property type="protein sequence ID" value="MEQ2164634.1"/>
    <property type="molecule type" value="Genomic_DNA"/>
</dbReference>
<accession>A0ABV0MZR2</accession>